<dbReference type="InterPro" id="IPR015500">
    <property type="entry name" value="Peptidase_S8_subtilisin-rel"/>
</dbReference>
<feature type="active site" description="Charge relay system" evidence="7">
    <location>
        <position position="150"/>
    </location>
</feature>
<dbReference type="InterPro" id="IPR010259">
    <property type="entry name" value="S8pro/Inhibitor_I9"/>
</dbReference>
<evidence type="ECO:0000259" key="9">
    <source>
        <dbReference type="Pfam" id="PF00082"/>
    </source>
</evidence>
<dbReference type="SUPFAM" id="SSF52743">
    <property type="entry name" value="Subtilisin-like"/>
    <property type="match status" value="1"/>
</dbReference>
<keyword evidence="13" id="KW-1185">Reference proteome</keyword>
<reference evidence="12 13" key="1">
    <citation type="submission" date="2024-03" db="EMBL/GenBank/DDBJ databases">
        <authorList>
            <person name="Gkanogiannis A."/>
            <person name="Becerra Lopez-Lavalle L."/>
        </authorList>
    </citation>
    <scope>NUCLEOTIDE SEQUENCE [LARGE SCALE GENOMIC DNA]</scope>
</reference>
<dbReference type="InterPro" id="IPR000209">
    <property type="entry name" value="Peptidase_S8/S53_dom"/>
</dbReference>
<gene>
    <name evidence="12" type="ORF">CITCOLO1_LOCUS3335</name>
</gene>
<sequence length="807" mass="87057">MGFSSTIIILTLVIILLFYGISFDHLVSCFAEKREIFLVVMEDNELKNNKEMIMEDSHNKLLENTIKSYTKLHSFKQIFNGFAVHTSPSQASKLREVDGVKLVELDRGVRKMTTYTPEFLGLVPSNNHKYYYNYSVIGGGGEGILIGFVDSGIYPTHPSFSFGNFDHQEEELVCGFCEEGPFFPKASCNGKIVSARFFSNGAQAVAKLNSSLDFLSPFDAEGHGSHVASIAAGNAGVPVIVNGFFYGLASGIAPRARIAVYKAVYPTVATLLDVISAIDQAVVDGVDILALSVGPNEPPEVGLTFLSIYDIAILSATRAGILVVQAAGNNGPARATVVSYSPWAIGVAASGTDRVYLASLLLGNGQKIAGVALSGPTLGREFFLHKLVLAEDAKRPNERHPNIPNYNEECQNPEAFDPNIVENSIVLCSFSQGFLNGTSSLKAIIHTATTLRFMGFVLLANPNYGDFIAEPIPFKVPGILVPAVSDTKVILKYYEENTWKDRRGIVSEFKGKAGIGEGRVASFGRQAASVSRFSSRGPDYINVNRTIADVLKPDILAPGHQIWAAWSPLSASQPLLNGYHFALLSGTSMAAPHIVGIAALIKQKYPSWTPSMIASAMSTTATKYDMNGDLIQAEGFNLHSLYPSTPFDFGAGLVSPTNALDPGLVFPSEYEDYINFLCSLPGVNPTVIRSTTGGQCNASIPQPHPADLNLPSVTISSLVGNQVVQRRVKNIGGKVETYVWSVIPPNGTTVNINPPWFTVAPEEVENLEIQINVTHKMDHFTFGEIILTGSLNHIARIPLSVMAVSAS</sequence>
<dbReference type="InterPro" id="IPR023828">
    <property type="entry name" value="Peptidase_S8_Ser-AS"/>
</dbReference>
<feature type="active site" description="Charge relay system" evidence="7">
    <location>
        <position position="588"/>
    </location>
</feature>
<feature type="domain" description="Peptidase S8/S53" evidence="9">
    <location>
        <begin position="141"/>
        <end position="627"/>
    </location>
</feature>
<evidence type="ECO:0000256" key="5">
    <source>
        <dbReference type="ARBA" id="ARBA00022801"/>
    </source>
</evidence>
<keyword evidence="6 7" id="KW-0720">Serine protease</keyword>
<dbReference type="PROSITE" id="PS51892">
    <property type="entry name" value="SUBTILASE"/>
    <property type="match status" value="1"/>
</dbReference>
<evidence type="ECO:0000256" key="7">
    <source>
        <dbReference type="PROSITE-ProRule" id="PRU01240"/>
    </source>
</evidence>
<evidence type="ECO:0000259" key="11">
    <source>
        <dbReference type="Pfam" id="PF17766"/>
    </source>
</evidence>
<evidence type="ECO:0000313" key="12">
    <source>
        <dbReference type="EMBL" id="CAK9311672.1"/>
    </source>
</evidence>
<keyword evidence="3 7" id="KW-0645">Protease</keyword>
<keyword evidence="5 7" id="KW-0378">Hydrolase</keyword>
<dbReference type="InterPro" id="IPR045051">
    <property type="entry name" value="SBT"/>
</dbReference>
<feature type="active site" description="Charge relay system" evidence="7">
    <location>
        <position position="223"/>
    </location>
</feature>
<dbReference type="PANTHER" id="PTHR10795">
    <property type="entry name" value="PROPROTEIN CONVERTASE SUBTILISIN/KEXIN"/>
    <property type="match status" value="1"/>
</dbReference>
<dbReference type="PROSITE" id="PS00137">
    <property type="entry name" value="SUBTILASE_HIS"/>
    <property type="match status" value="1"/>
</dbReference>
<dbReference type="PROSITE" id="PS00138">
    <property type="entry name" value="SUBTILASE_SER"/>
    <property type="match status" value="1"/>
</dbReference>
<name>A0ABP0XU38_9ROSI</name>
<feature type="domain" description="Subtilisin-like protease fibronectin type-III" evidence="11">
    <location>
        <begin position="707"/>
        <end position="801"/>
    </location>
</feature>
<dbReference type="InterPro" id="IPR036852">
    <property type="entry name" value="Peptidase_S8/S53_dom_sf"/>
</dbReference>
<dbReference type="InterPro" id="IPR022398">
    <property type="entry name" value="Peptidase_S8_His-AS"/>
</dbReference>
<evidence type="ECO:0000256" key="6">
    <source>
        <dbReference type="ARBA" id="ARBA00022825"/>
    </source>
</evidence>
<dbReference type="Gene3D" id="2.60.40.2310">
    <property type="match status" value="1"/>
</dbReference>
<dbReference type="Gene3D" id="3.30.70.80">
    <property type="entry name" value="Peptidase S8 propeptide/proteinase inhibitor I9"/>
    <property type="match status" value="1"/>
</dbReference>
<evidence type="ECO:0000256" key="1">
    <source>
        <dbReference type="ARBA" id="ARBA00004613"/>
    </source>
</evidence>
<evidence type="ECO:0008006" key="14">
    <source>
        <dbReference type="Google" id="ProtNLM"/>
    </source>
</evidence>
<accession>A0ABP0XU38</accession>
<dbReference type="Pfam" id="PF17766">
    <property type="entry name" value="fn3_6"/>
    <property type="match status" value="1"/>
</dbReference>
<dbReference type="Gene3D" id="3.40.50.200">
    <property type="entry name" value="Peptidase S8/S53 domain"/>
    <property type="match status" value="1"/>
</dbReference>
<dbReference type="Proteomes" id="UP001642487">
    <property type="component" value="Chromosome 10"/>
</dbReference>
<dbReference type="InterPro" id="IPR041469">
    <property type="entry name" value="Subtilisin-like_FN3"/>
</dbReference>
<keyword evidence="4" id="KW-0732">Signal</keyword>
<evidence type="ECO:0000256" key="3">
    <source>
        <dbReference type="ARBA" id="ARBA00022670"/>
    </source>
</evidence>
<proteinExistence type="inferred from homology"/>
<dbReference type="Gene3D" id="3.50.30.30">
    <property type="match status" value="1"/>
</dbReference>
<feature type="domain" description="Inhibitor I9" evidence="10">
    <location>
        <begin position="37"/>
        <end position="110"/>
    </location>
</feature>
<dbReference type="InterPro" id="IPR037045">
    <property type="entry name" value="S8pro/Inhibitor_I9_sf"/>
</dbReference>
<evidence type="ECO:0000259" key="10">
    <source>
        <dbReference type="Pfam" id="PF05922"/>
    </source>
</evidence>
<evidence type="ECO:0000256" key="2">
    <source>
        <dbReference type="ARBA" id="ARBA00011073"/>
    </source>
</evidence>
<evidence type="ECO:0000256" key="4">
    <source>
        <dbReference type="ARBA" id="ARBA00022729"/>
    </source>
</evidence>
<dbReference type="PROSITE" id="PS00136">
    <property type="entry name" value="SUBTILASE_ASP"/>
    <property type="match status" value="1"/>
</dbReference>
<dbReference type="InterPro" id="IPR023827">
    <property type="entry name" value="Peptidase_S8_Asp-AS"/>
</dbReference>
<dbReference type="EMBL" id="OZ021744">
    <property type="protein sequence ID" value="CAK9311672.1"/>
    <property type="molecule type" value="Genomic_DNA"/>
</dbReference>
<comment type="similarity">
    <text evidence="2 7 8">Belongs to the peptidase S8 family.</text>
</comment>
<evidence type="ECO:0000256" key="8">
    <source>
        <dbReference type="RuleBase" id="RU003355"/>
    </source>
</evidence>
<protein>
    <recommendedName>
        <fullName evidence="14">Subtilisin-like protease SBT2.4</fullName>
    </recommendedName>
</protein>
<dbReference type="CDD" id="cd02120">
    <property type="entry name" value="PA_subtilisin_like"/>
    <property type="match status" value="1"/>
</dbReference>
<dbReference type="Pfam" id="PF05922">
    <property type="entry name" value="Inhibitor_I9"/>
    <property type="match status" value="1"/>
</dbReference>
<organism evidence="12 13">
    <name type="scientific">Citrullus colocynthis</name>
    <name type="common">colocynth</name>
    <dbReference type="NCBI Taxonomy" id="252529"/>
    <lineage>
        <taxon>Eukaryota</taxon>
        <taxon>Viridiplantae</taxon>
        <taxon>Streptophyta</taxon>
        <taxon>Embryophyta</taxon>
        <taxon>Tracheophyta</taxon>
        <taxon>Spermatophyta</taxon>
        <taxon>Magnoliopsida</taxon>
        <taxon>eudicotyledons</taxon>
        <taxon>Gunneridae</taxon>
        <taxon>Pentapetalae</taxon>
        <taxon>rosids</taxon>
        <taxon>fabids</taxon>
        <taxon>Cucurbitales</taxon>
        <taxon>Cucurbitaceae</taxon>
        <taxon>Benincaseae</taxon>
        <taxon>Citrullus</taxon>
    </lineage>
</organism>
<comment type="subcellular location">
    <subcellularLocation>
        <location evidence="1">Secreted</location>
    </subcellularLocation>
</comment>
<dbReference type="Pfam" id="PF00082">
    <property type="entry name" value="Peptidase_S8"/>
    <property type="match status" value="1"/>
</dbReference>
<evidence type="ECO:0000313" key="13">
    <source>
        <dbReference type="Proteomes" id="UP001642487"/>
    </source>
</evidence>
<dbReference type="PRINTS" id="PR00723">
    <property type="entry name" value="SUBTILISIN"/>
</dbReference>